<name>A0A094ZK25_9PROT</name>
<sequence length="49" mass="5985">MQCSVYAYNLYNYENYTIFIHDFKAFLFRSSASCIWKVFKGYNPYSRFS</sequence>
<dbReference type="AlphaFoldDB" id="A0A094ZK25"/>
<evidence type="ECO:0000313" key="1">
    <source>
        <dbReference type="EMBL" id="KGB22761.1"/>
    </source>
</evidence>
<comment type="caution">
    <text evidence="1">The sequence shown here is derived from an EMBL/GenBank/DDBJ whole genome shotgun (WGS) entry which is preliminary data.</text>
</comment>
<keyword evidence="2" id="KW-1185">Reference proteome</keyword>
<protein>
    <submittedName>
        <fullName evidence="1">Uncharacterized protein</fullName>
    </submittedName>
</protein>
<evidence type="ECO:0000313" key="2">
    <source>
        <dbReference type="Proteomes" id="UP000029448"/>
    </source>
</evidence>
<dbReference type="EMBL" id="JOKM01000072">
    <property type="protein sequence ID" value="KGB22761.1"/>
    <property type="molecule type" value="Genomic_DNA"/>
</dbReference>
<reference evidence="1 2" key="1">
    <citation type="submission" date="2014-06" db="EMBL/GenBank/DDBJ databases">
        <title>Functional and comparative genomic analyses of the Drosophila gut microbiota identify candidate symbiosis factors.</title>
        <authorList>
            <person name="Newell P.D."/>
            <person name="Chaston J.M."/>
            <person name="Douglas A.E."/>
        </authorList>
    </citation>
    <scope>NUCLEOTIDE SEQUENCE [LARGE SCALE GENOMIC DNA]</scope>
    <source>
        <strain evidence="1 2">DmCS_006</strain>
    </source>
</reference>
<gene>
    <name evidence="1" type="ORF">AtDm6_1996</name>
</gene>
<organism evidence="1 2">
    <name type="scientific">Acetobacter tropicalis</name>
    <dbReference type="NCBI Taxonomy" id="104102"/>
    <lineage>
        <taxon>Bacteria</taxon>
        <taxon>Pseudomonadati</taxon>
        <taxon>Pseudomonadota</taxon>
        <taxon>Alphaproteobacteria</taxon>
        <taxon>Acetobacterales</taxon>
        <taxon>Acetobacteraceae</taxon>
        <taxon>Acetobacter</taxon>
    </lineage>
</organism>
<proteinExistence type="predicted"/>
<dbReference type="Proteomes" id="UP000029448">
    <property type="component" value="Unassembled WGS sequence"/>
</dbReference>
<accession>A0A094ZK25</accession>